<dbReference type="InterPro" id="IPR011010">
    <property type="entry name" value="DNA_brk_join_enz"/>
</dbReference>
<feature type="domain" description="Tyr recombinase" evidence="3">
    <location>
        <begin position="159"/>
        <end position="329"/>
    </location>
</feature>
<dbReference type="STRING" id="1908257.BKK47_03430"/>
<dbReference type="GO" id="GO:0006310">
    <property type="term" value="P:DNA recombination"/>
    <property type="evidence" value="ECO:0007669"/>
    <property type="project" value="UniProtKB-KW"/>
</dbReference>
<dbReference type="GO" id="GO:0003677">
    <property type="term" value="F:DNA binding"/>
    <property type="evidence" value="ECO:0007669"/>
    <property type="project" value="InterPro"/>
</dbReference>
<keyword evidence="5" id="KW-1185">Reference proteome</keyword>
<evidence type="ECO:0000313" key="5">
    <source>
        <dbReference type="Proteomes" id="UP000189426"/>
    </source>
</evidence>
<protein>
    <submittedName>
        <fullName evidence="4">Integrase</fullName>
    </submittedName>
</protein>
<dbReference type="PANTHER" id="PTHR30349:SF64">
    <property type="entry name" value="PROPHAGE INTEGRASE INTD-RELATED"/>
    <property type="match status" value="1"/>
</dbReference>
<gene>
    <name evidence="4" type="ORF">BKK47_03430</name>
</gene>
<dbReference type="PROSITE" id="PS51898">
    <property type="entry name" value="TYR_RECOMBINASE"/>
    <property type="match status" value="1"/>
</dbReference>
<comment type="caution">
    <text evidence="4">The sequence shown here is derived from an EMBL/GenBank/DDBJ whole genome shotgun (WGS) entry which is preliminary data.</text>
</comment>
<name>A0A1V3IIA1_9PAST</name>
<keyword evidence="1" id="KW-0229">DNA integration</keyword>
<organism evidence="4 5">
    <name type="scientific">Rodentibacter mrazii</name>
    <dbReference type="NCBI Taxonomy" id="1908257"/>
    <lineage>
        <taxon>Bacteria</taxon>
        <taxon>Pseudomonadati</taxon>
        <taxon>Pseudomonadota</taxon>
        <taxon>Gammaproteobacteria</taxon>
        <taxon>Pasteurellales</taxon>
        <taxon>Pasteurellaceae</taxon>
        <taxon>Rodentibacter</taxon>
    </lineage>
</organism>
<evidence type="ECO:0000313" key="4">
    <source>
        <dbReference type="EMBL" id="OOF40670.1"/>
    </source>
</evidence>
<dbReference type="InterPro" id="IPR013762">
    <property type="entry name" value="Integrase-like_cat_sf"/>
</dbReference>
<reference evidence="4 5" key="1">
    <citation type="submission" date="2016-10" db="EMBL/GenBank/DDBJ databases">
        <title>Rodentibacter gen. nov. and new species.</title>
        <authorList>
            <person name="Christensen H."/>
        </authorList>
    </citation>
    <scope>NUCLEOTIDE SEQUENCE [LARGE SCALE GENOMIC DNA]</scope>
    <source>
        <strain evidence="4 5">Ppn418</strain>
    </source>
</reference>
<dbReference type="EMBL" id="MLHG01000019">
    <property type="protein sequence ID" value="OOF40670.1"/>
    <property type="molecule type" value="Genomic_DNA"/>
</dbReference>
<evidence type="ECO:0000256" key="2">
    <source>
        <dbReference type="ARBA" id="ARBA00023172"/>
    </source>
</evidence>
<proteinExistence type="predicted"/>
<dbReference type="Pfam" id="PF00589">
    <property type="entry name" value="Phage_integrase"/>
    <property type="match status" value="1"/>
</dbReference>
<dbReference type="SUPFAM" id="SSF56349">
    <property type="entry name" value="DNA breaking-rejoining enzymes"/>
    <property type="match status" value="1"/>
</dbReference>
<dbReference type="GO" id="GO:0015074">
    <property type="term" value="P:DNA integration"/>
    <property type="evidence" value="ECO:0007669"/>
    <property type="project" value="UniProtKB-KW"/>
</dbReference>
<evidence type="ECO:0000259" key="3">
    <source>
        <dbReference type="PROSITE" id="PS51898"/>
    </source>
</evidence>
<sequence length="351" mass="40561">MSIYKRNENGPWWVDLATPSGKRIRRSTGTTIKKEAQQYHDRLKAEMWKIDKLDAPPEYIFEEALLHYVRSAEGQKDTATKKRHAIYWRSKFSGRVLSSLTTQEILQHIPTKNMNTKKPLANATQNKYIKSISLILNLAHKAGILDKVPYIPKKKEPPIRVRWITKEQARELIGKLSQEWMRAICSFALMTGARRTEILTLTWDKIDFVRKIALVTNDVAKSGKARSLLLNDEAIALLKSIRNRHSKYVFVGRNGNPLTDINRKSFTLATKKCFLVDFHFHDLRHTWASWHVQAGTPLFTLKELGGWETLEMVKKYAHLNAEHLLEHANKVEFHGTFTTHPKPKTHLKLVA</sequence>
<dbReference type="InterPro" id="IPR002104">
    <property type="entry name" value="Integrase_catalytic"/>
</dbReference>
<dbReference type="Gene3D" id="1.10.443.10">
    <property type="entry name" value="Intergrase catalytic core"/>
    <property type="match status" value="1"/>
</dbReference>
<dbReference type="InterPro" id="IPR050090">
    <property type="entry name" value="Tyrosine_recombinase_XerCD"/>
</dbReference>
<accession>A0A1V3IIA1</accession>
<dbReference type="CDD" id="cd00796">
    <property type="entry name" value="INT_Rci_Hp1_C"/>
    <property type="match status" value="1"/>
</dbReference>
<dbReference type="RefSeq" id="WP_077493533.1">
    <property type="nucleotide sequence ID" value="NZ_MLHG01000019.1"/>
</dbReference>
<evidence type="ECO:0000256" key="1">
    <source>
        <dbReference type="ARBA" id="ARBA00022908"/>
    </source>
</evidence>
<keyword evidence="2" id="KW-0233">DNA recombination</keyword>
<dbReference type="PANTHER" id="PTHR30349">
    <property type="entry name" value="PHAGE INTEGRASE-RELATED"/>
    <property type="match status" value="1"/>
</dbReference>
<dbReference type="Proteomes" id="UP000189426">
    <property type="component" value="Unassembled WGS sequence"/>
</dbReference>
<dbReference type="AlphaFoldDB" id="A0A1V3IIA1"/>